<protein>
    <submittedName>
        <fullName evidence="2">Uncharacterized protein</fullName>
    </submittedName>
</protein>
<evidence type="ECO:0000256" key="1">
    <source>
        <dbReference type="SAM" id="MobiDB-lite"/>
    </source>
</evidence>
<evidence type="ECO:0000313" key="2">
    <source>
        <dbReference type="EMBL" id="KAJ2848550.1"/>
    </source>
</evidence>
<proteinExistence type="predicted"/>
<feature type="region of interest" description="Disordered" evidence="1">
    <location>
        <begin position="32"/>
        <end position="71"/>
    </location>
</feature>
<dbReference type="AlphaFoldDB" id="A0A9W8LXE3"/>
<evidence type="ECO:0000313" key="3">
    <source>
        <dbReference type="Proteomes" id="UP001139887"/>
    </source>
</evidence>
<feature type="compositionally biased region" description="Polar residues" evidence="1">
    <location>
        <begin position="59"/>
        <end position="70"/>
    </location>
</feature>
<accession>A0A9W8LXE3</accession>
<sequence length="119" mass="13456">MPQELPMLKAIAPLTCFEELLRTRGYVNFDTAKNEESLPDVRRAQRDSKYSPSPEVHAENNTTSEPNTKPSDAIALDMLNIPDPNIVFVRLTEDDRMVPVGSSAFSSKWCWLEMLSRAD</sequence>
<reference evidence="2" key="1">
    <citation type="submission" date="2022-07" db="EMBL/GenBank/DDBJ databases">
        <title>Phylogenomic reconstructions and comparative analyses of Kickxellomycotina fungi.</title>
        <authorList>
            <person name="Reynolds N.K."/>
            <person name="Stajich J.E."/>
            <person name="Barry K."/>
            <person name="Grigoriev I.V."/>
            <person name="Crous P."/>
            <person name="Smith M.E."/>
        </authorList>
    </citation>
    <scope>NUCLEOTIDE SEQUENCE</scope>
    <source>
        <strain evidence="2">NRRL 1566</strain>
    </source>
</reference>
<organism evidence="2 3">
    <name type="scientific">Coemansia brasiliensis</name>
    <dbReference type="NCBI Taxonomy" id="2650707"/>
    <lineage>
        <taxon>Eukaryota</taxon>
        <taxon>Fungi</taxon>
        <taxon>Fungi incertae sedis</taxon>
        <taxon>Zoopagomycota</taxon>
        <taxon>Kickxellomycotina</taxon>
        <taxon>Kickxellomycetes</taxon>
        <taxon>Kickxellales</taxon>
        <taxon>Kickxellaceae</taxon>
        <taxon>Coemansia</taxon>
    </lineage>
</organism>
<keyword evidence="3" id="KW-1185">Reference proteome</keyword>
<gene>
    <name evidence="2" type="ORF">IWW36_003233</name>
</gene>
<dbReference type="EMBL" id="JANBUW010000156">
    <property type="protein sequence ID" value="KAJ2848550.1"/>
    <property type="molecule type" value="Genomic_DNA"/>
</dbReference>
<dbReference type="Proteomes" id="UP001139887">
    <property type="component" value="Unassembled WGS sequence"/>
</dbReference>
<name>A0A9W8LXE3_9FUNG</name>
<feature type="compositionally biased region" description="Basic and acidic residues" evidence="1">
    <location>
        <begin position="32"/>
        <end position="49"/>
    </location>
</feature>
<comment type="caution">
    <text evidence="2">The sequence shown here is derived from an EMBL/GenBank/DDBJ whole genome shotgun (WGS) entry which is preliminary data.</text>
</comment>